<organism evidence="2 3">
    <name type="scientific">Humibacter ginsenosidimutans</name>
    <dbReference type="NCBI Taxonomy" id="2599293"/>
    <lineage>
        <taxon>Bacteria</taxon>
        <taxon>Bacillati</taxon>
        <taxon>Actinomycetota</taxon>
        <taxon>Actinomycetes</taxon>
        <taxon>Micrococcales</taxon>
        <taxon>Microbacteriaceae</taxon>
        <taxon>Humibacter</taxon>
    </lineage>
</organism>
<protein>
    <submittedName>
        <fullName evidence="2">FRG domain-containing protein</fullName>
    </submittedName>
</protein>
<dbReference type="OrthoDB" id="9816036at2"/>
<dbReference type="AlphaFoldDB" id="A0A5B8M7X0"/>
<dbReference type="Proteomes" id="UP000320216">
    <property type="component" value="Chromosome"/>
</dbReference>
<dbReference type="SMART" id="SM00901">
    <property type="entry name" value="FRG"/>
    <property type="match status" value="1"/>
</dbReference>
<gene>
    <name evidence="2" type="ORF">FPZ11_17455</name>
</gene>
<accession>A0A5B8M7X0</accession>
<proteinExistence type="predicted"/>
<dbReference type="EMBL" id="CP042305">
    <property type="protein sequence ID" value="QDZ16299.1"/>
    <property type="molecule type" value="Genomic_DNA"/>
</dbReference>
<name>A0A5B8M7X0_9MICO</name>
<keyword evidence="3" id="KW-1185">Reference proteome</keyword>
<sequence length="301" mass="34254">MATYDAGELFGPWEKTISGWDGLLDEIKFISNVYPGNSFVWRGQSDAAWGLKSSLYRSLETELGSPPSEEQLIAAERKLLRLARIDWRLDGIPALQLFARLQHVGAPTRLLDVTANPLIAAWFAVSGSGATDDKDARLFAFVNNRRPLQLNSSWNTNTPRWHQLHTDEHRRAVGWGTGLGRKIWRPPALHNRIPAQNAAFIVDGIPLDTAETGRVVPDEPSRWTVERLRKYISVPLKLSRPREGRLPKENAPVFTYRILSSGRKEIRHELEERFGFRFATIYADIEGLAQYMRETNWLGEL</sequence>
<evidence type="ECO:0000313" key="2">
    <source>
        <dbReference type="EMBL" id="QDZ16299.1"/>
    </source>
</evidence>
<feature type="domain" description="FRG" evidence="1">
    <location>
        <begin position="35"/>
        <end position="139"/>
    </location>
</feature>
<dbReference type="InterPro" id="IPR014966">
    <property type="entry name" value="FRG-dom"/>
</dbReference>
<dbReference type="KEGG" id="huw:FPZ11_17455"/>
<dbReference type="Pfam" id="PF08867">
    <property type="entry name" value="FRG"/>
    <property type="match status" value="1"/>
</dbReference>
<evidence type="ECO:0000259" key="1">
    <source>
        <dbReference type="SMART" id="SM00901"/>
    </source>
</evidence>
<evidence type="ECO:0000313" key="3">
    <source>
        <dbReference type="Proteomes" id="UP000320216"/>
    </source>
</evidence>
<dbReference type="RefSeq" id="WP_146322303.1">
    <property type="nucleotide sequence ID" value="NZ_CP042305.1"/>
</dbReference>
<reference evidence="2 3" key="1">
    <citation type="submission" date="2019-07" db="EMBL/GenBank/DDBJ databases">
        <title>Full genome sequence of Humibacter sp. WJ7-1.</title>
        <authorList>
            <person name="Im W.-T."/>
        </authorList>
    </citation>
    <scope>NUCLEOTIDE SEQUENCE [LARGE SCALE GENOMIC DNA]</scope>
    <source>
        <strain evidence="2 3">WJ7-1</strain>
    </source>
</reference>